<keyword evidence="5" id="KW-0449">Lipoprotein</keyword>
<sequence>MKSKVLKKILAVSMALAMTAGMTACGGKGEEPAPADTPAAKPAESEAPAADAGGSDSEQAGEEDFSILEGKTISFMTSQAKFFDAYNTMAEAIKADYGCEVEFQVIPDEEYDSLIKVKLSTSEVPDVYEANLPSLNEAYGAPQYCEDLSNEPWVARLVNPGLIKDIVDGKIYGMPKESSSGYQAVYYNKKVLADCGITDPQPKTYQEFLDLLKTVKEKGNGVVPFYQTNADTWTTQIFMTGGIACALGDKAVETTDKLLKNEIKWTDIPETSQVLQNYVDLYKDGYMNNDMMSVGYDTAAEAICTGKAAMYLTIEQWAADAMKKYPDCEMGSFVIPHADHALLPTGNYVQGLFVPKAGKQVDAVKAFLQVWSMPKYQNLYYEENPGFPAYSDVDGGDVVPVVQSLVDQYITTGNYVFEMNSLMAASSGINVDVWNYYIEALQGDKTPDEVFKAVQTDYVDYMEQQGAEGF</sequence>
<evidence type="ECO:0000256" key="6">
    <source>
        <dbReference type="SAM" id="MobiDB-lite"/>
    </source>
</evidence>
<evidence type="ECO:0000313" key="9">
    <source>
        <dbReference type="Proteomes" id="UP000712157"/>
    </source>
</evidence>
<evidence type="ECO:0000256" key="4">
    <source>
        <dbReference type="ARBA" id="ARBA00023139"/>
    </source>
</evidence>
<feature type="signal peptide" evidence="7">
    <location>
        <begin position="1"/>
        <end position="24"/>
    </location>
</feature>
<comment type="caution">
    <text evidence="8">The sequence shown here is derived from an EMBL/GenBank/DDBJ whole genome shotgun (WGS) entry which is preliminary data.</text>
</comment>
<dbReference type="Proteomes" id="UP000712157">
    <property type="component" value="Unassembled WGS sequence"/>
</dbReference>
<organism evidence="8 9">
    <name type="scientific">Diplocloster agilis</name>
    <dbReference type="NCBI Taxonomy" id="2850323"/>
    <lineage>
        <taxon>Bacteria</taxon>
        <taxon>Bacillati</taxon>
        <taxon>Bacillota</taxon>
        <taxon>Clostridia</taxon>
        <taxon>Lachnospirales</taxon>
        <taxon>Lachnospiraceae</taxon>
        <taxon>Diplocloster</taxon>
    </lineage>
</organism>
<gene>
    <name evidence="8" type="ORF">KTH89_08825</name>
</gene>
<keyword evidence="4" id="KW-0564">Palmitate</keyword>
<dbReference type="AlphaFoldDB" id="A0A949K4G7"/>
<dbReference type="PROSITE" id="PS51257">
    <property type="entry name" value="PROKAR_LIPOPROTEIN"/>
    <property type="match status" value="1"/>
</dbReference>
<dbReference type="InterPro" id="IPR006059">
    <property type="entry name" value="SBP"/>
</dbReference>
<dbReference type="Gene3D" id="3.40.190.10">
    <property type="entry name" value="Periplasmic binding protein-like II"/>
    <property type="match status" value="2"/>
</dbReference>
<dbReference type="SUPFAM" id="SSF53850">
    <property type="entry name" value="Periplasmic binding protein-like II"/>
    <property type="match status" value="1"/>
</dbReference>
<evidence type="ECO:0000256" key="2">
    <source>
        <dbReference type="ARBA" id="ARBA00022729"/>
    </source>
</evidence>
<accession>A0A949K4G7</accession>
<evidence type="ECO:0000256" key="5">
    <source>
        <dbReference type="ARBA" id="ARBA00023288"/>
    </source>
</evidence>
<feature type="region of interest" description="Disordered" evidence="6">
    <location>
        <begin position="26"/>
        <end position="62"/>
    </location>
</feature>
<dbReference type="PANTHER" id="PTHR43649">
    <property type="entry name" value="ARABINOSE-BINDING PROTEIN-RELATED"/>
    <property type="match status" value="1"/>
</dbReference>
<name>A0A949K4G7_9FIRM</name>
<proteinExistence type="predicted"/>
<feature type="compositionally biased region" description="Low complexity" evidence="6">
    <location>
        <begin position="32"/>
        <end position="58"/>
    </location>
</feature>
<dbReference type="InterPro" id="IPR050490">
    <property type="entry name" value="Bact_solute-bd_prot1"/>
</dbReference>
<protein>
    <submittedName>
        <fullName evidence="8">Extracellular solute-binding protein</fullName>
    </submittedName>
</protein>
<keyword evidence="2 7" id="KW-0732">Signal</keyword>
<evidence type="ECO:0000256" key="7">
    <source>
        <dbReference type="SAM" id="SignalP"/>
    </source>
</evidence>
<keyword evidence="1" id="KW-1003">Cell membrane</keyword>
<feature type="chain" id="PRO_5038431380" evidence="7">
    <location>
        <begin position="25"/>
        <end position="470"/>
    </location>
</feature>
<dbReference type="EMBL" id="JAHQCW010000011">
    <property type="protein sequence ID" value="MBU9736641.1"/>
    <property type="molecule type" value="Genomic_DNA"/>
</dbReference>
<evidence type="ECO:0000256" key="3">
    <source>
        <dbReference type="ARBA" id="ARBA00023136"/>
    </source>
</evidence>
<keyword evidence="9" id="KW-1185">Reference proteome</keyword>
<dbReference type="RefSeq" id="WP_238721412.1">
    <property type="nucleotide sequence ID" value="NZ_JAHQCW010000011.1"/>
</dbReference>
<evidence type="ECO:0000313" key="8">
    <source>
        <dbReference type="EMBL" id="MBU9736641.1"/>
    </source>
</evidence>
<dbReference type="PANTHER" id="PTHR43649:SF33">
    <property type="entry name" value="POLYGALACTURONAN_RHAMNOGALACTURONAN-BINDING PROTEIN YTCQ"/>
    <property type="match status" value="1"/>
</dbReference>
<keyword evidence="3" id="KW-0472">Membrane</keyword>
<evidence type="ECO:0000256" key="1">
    <source>
        <dbReference type="ARBA" id="ARBA00022475"/>
    </source>
</evidence>
<reference evidence="8" key="1">
    <citation type="submission" date="2021-06" db="EMBL/GenBank/DDBJ databases">
        <title>Description of novel taxa of the family Lachnospiraceae.</title>
        <authorList>
            <person name="Chaplin A.V."/>
            <person name="Sokolova S.R."/>
            <person name="Pikina A.P."/>
            <person name="Korzhanova M."/>
            <person name="Belova V."/>
            <person name="Korostin D."/>
            <person name="Efimov B.A."/>
        </authorList>
    </citation>
    <scope>NUCLEOTIDE SEQUENCE</scope>
    <source>
        <strain evidence="8">ASD5720</strain>
    </source>
</reference>
<dbReference type="Pfam" id="PF01547">
    <property type="entry name" value="SBP_bac_1"/>
    <property type="match status" value="1"/>
</dbReference>